<dbReference type="Gene3D" id="2.20.110.10">
    <property type="entry name" value="Histone H3 K4-specific methyltransferase SET7/9 N-terminal domain"/>
    <property type="match status" value="1"/>
</dbReference>
<dbReference type="Gene3D" id="3.90.930.1">
    <property type="match status" value="1"/>
</dbReference>
<gene>
    <name evidence="1" type="ORF">U0035_05845</name>
</gene>
<dbReference type="RefSeq" id="WP_114789089.1">
    <property type="nucleotide sequence ID" value="NZ_CP139960.1"/>
</dbReference>
<sequence length="270" mass="30803">MKRILSLLSFSLSTLCINAQEIKDINWDQVRRKYNNDSSRMELSLNNILLNGVYKQRFDDGGYGLYNVKNGMITGDVLWYNVAGKVSARMGYKNGVRHGKKENYDGQGKIWLKENYLDGRQDGITEMITSGTTATTSYKRGKKEGLSTRYVNGKISSEENYKNGLKDGISRTYVNGELNSETSYKQDVKDGMSRNFAMGQPVMEIMYKNGKKNGVFIMYANGMKTQDAYYVDNKQQGPSRMYKPDGSVLFTNYFWGGQKVTKEVFEKRSQ</sequence>
<dbReference type="Proteomes" id="UP001325680">
    <property type="component" value="Chromosome"/>
</dbReference>
<protein>
    <recommendedName>
        <fullName evidence="3">Toxin-antitoxin system YwqK family antitoxin</fullName>
    </recommendedName>
</protein>
<proteinExistence type="predicted"/>
<organism evidence="1 2">
    <name type="scientific">Niabella yanshanensis</name>
    <dbReference type="NCBI Taxonomy" id="577386"/>
    <lineage>
        <taxon>Bacteria</taxon>
        <taxon>Pseudomonadati</taxon>
        <taxon>Bacteroidota</taxon>
        <taxon>Chitinophagia</taxon>
        <taxon>Chitinophagales</taxon>
        <taxon>Chitinophagaceae</taxon>
        <taxon>Niabella</taxon>
    </lineage>
</organism>
<accession>A0ABZ0W8T3</accession>
<keyword evidence="2" id="KW-1185">Reference proteome</keyword>
<dbReference type="EMBL" id="CP139960">
    <property type="protein sequence ID" value="WQD39668.1"/>
    <property type="molecule type" value="Genomic_DNA"/>
</dbReference>
<name>A0ABZ0W8T3_9BACT</name>
<evidence type="ECO:0000313" key="1">
    <source>
        <dbReference type="EMBL" id="WQD39668.1"/>
    </source>
</evidence>
<reference evidence="1 2" key="1">
    <citation type="submission" date="2023-12" db="EMBL/GenBank/DDBJ databases">
        <title>Genome sequencing and assembly of bacterial species from a model synthetic community.</title>
        <authorList>
            <person name="Hogle S.L."/>
        </authorList>
    </citation>
    <scope>NUCLEOTIDE SEQUENCE [LARGE SCALE GENOMIC DNA]</scope>
    <source>
        <strain evidence="1 2">HAMBI_3031</strain>
    </source>
</reference>
<evidence type="ECO:0000313" key="2">
    <source>
        <dbReference type="Proteomes" id="UP001325680"/>
    </source>
</evidence>
<dbReference type="SUPFAM" id="SSF82185">
    <property type="entry name" value="Histone H3 K4-specific methyltransferase SET7/9 N-terminal domain"/>
    <property type="match status" value="3"/>
</dbReference>
<evidence type="ECO:0008006" key="3">
    <source>
        <dbReference type="Google" id="ProtNLM"/>
    </source>
</evidence>